<protein>
    <submittedName>
        <fullName evidence="2">Uncharacterized protein</fullName>
    </submittedName>
</protein>
<dbReference type="HOGENOM" id="CLU_006824_2_1_1"/>
<name>A0A067LQM6_BOTB1</name>
<gene>
    <name evidence="2" type="ORF">BOTBODRAFT_122691</name>
</gene>
<dbReference type="OrthoDB" id="3052721at2759"/>
<organism evidence="2 3">
    <name type="scientific">Botryobasidium botryosum (strain FD-172 SS1)</name>
    <dbReference type="NCBI Taxonomy" id="930990"/>
    <lineage>
        <taxon>Eukaryota</taxon>
        <taxon>Fungi</taxon>
        <taxon>Dikarya</taxon>
        <taxon>Basidiomycota</taxon>
        <taxon>Agaricomycotina</taxon>
        <taxon>Agaricomycetes</taxon>
        <taxon>Cantharellales</taxon>
        <taxon>Botryobasidiaceae</taxon>
        <taxon>Botryobasidium</taxon>
    </lineage>
</organism>
<reference evidence="3" key="1">
    <citation type="journal article" date="2014" name="Proc. Natl. Acad. Sci. U.S.A.">
        <title>Extensive sampling of basidiomycete genomes demonstrates inadequacy of the white-rot/brown-rot paradigm for wood decay fungi.</title>
        <authorList>
            <person name="Riley R."/>
            <person name="Salamov A.A."/>
            <person name="Brown D.W."/>
            <person name="Nagy L.G."/>
            <person name="Floudas D."/>
            <person name="Held B.W."/>
            <person name="Levasseur A."/>
            <person name="Lombard V."/>
            <person name="Morin E."/>
            <person name="Otillar R."/>
            <person name="Lindquist E.A."/>
            <person name="Sun H."/>
            <person name="LaButti K.M."/>
            <person name="Schmutz J."/>
            <person name="Jabbour D."/>
            <person name="Luo H."/>
            <person name="Baker S.E."/>
            <person name="Pisabarro A.G."/>
            <person name="Walton J.D."/>
            <person name="Blanchette R.A."/>
            <person name="Henrissat B."/>
            <person name="Martin F."/>
            <person name="Cullen D."/>
            <person name="Hibbett D.S."/>
            <person name="Grigoriev I.V."/>
        </authorList>
    </citation>
    <scope>NUCLEOTIDE SEQUENCE [LARGE SCALE GENOMIC DNA]</scope>
    <source>
        <strain evidence="3">FD-172 SS1</strain>
    </source>
</reference>
<feature type="region of interest" description="Disordered" evidence="1">
    <location>
        <begin position="603"/>
        <end position="630"/>
    </location>
</feature>
<evidence type="ECO:0000313" key="3">
    <source>
        <dbReference type="Proteomes" id="UP000027195"/>
    </source>
</evidence>
<dbReference type="InParanoid" id="A0A067LQM6"/>
<feature type="compositionally biased region" description="Basic and acidic residues" evidence="1">
    <location>
        <begin position="606"/>
        <end position="630"/>
    </location>
</feature>
<dbReference type="EMBL" id="KL198284">
    <property type="protein sequence ID" value="KDQ05523.1"/>
    <property type="molecule type" value="Genomic_DNA"/>
</dbReference>
<dbReference type="AlphaFoldDB" id="A0A067LQM6"/>
<evidence type="ECO:0000256" key="1">
    <source>
        <dbReference type="SAM" id="MobiDB-lite"/>
    </source>
</evidence>
<dbReference type="STRING" id="930990.A0A067LQM6"/>
<dbReference type="Proteomes" id="UP000027195">
    <property type="component" value="Unassembled WGS sequence"/>
</dbReference>
<keyword evidence="3" id="KW-1185">Reference proteome</keyword>
<feature type="non-terminal residue" evidence="2">
    <location>
        <position position="1"/>
    </location>
</feature>
<evidence type="ECO:0000313" key="2">
    <source>
        <dbReference type="EMBL" id="KDQ05523.1"/>
    </source>
</evidence>
<sequence>TLSNDGTTNKHVNYESRHGLMVVPTYLPGSDPSARLPEETVRAQRFFGITQAPNHQSETQLQGWVDATQQMHDTYNGSPMGKREPRDWRVFTQLVKGMCTDHANDQKNLFRLFGDLKTKYEAELLGEAAFQSPDSLEDVYPILAEEIERCIEDAGGEAEWEALEAEERQERERHAYHRACVRIGKERIDAMSPEERREIALFIWAGCCMHKELNAFKGGAAAMSAHWKAHGLPGPMKLLNIDNAAAARAGGAARERAMAASQAGGVKLASLAGAIFAHKDKKRGQQDTHFFHLEASFGRIKRFPDTSNGRYGSHGHAAAELIARLDFYRQFLELIRDVKETQGWTNIERNVYDGLHDPDTLAELTAMALYTEYMSNPYMRFVRGTDANLLDLGDYHRRAVEHLIRLKTTPRLALPPTADYKTAVLDGKPWTRPDLIEAIARLAPTLPHLEAVFVAFCEGALETWGRFTGEYDEGGAIASASPAQRELAFMKPTNDHNEGALGSMRVCSRQAPRMTLEQQNARAVYRKNNTAAFIRLCLGKEDRRYLRRLARERDASKRPAKRRKIQVAFNIQMQKSRNEAAAARRAVAAKKRLDFARMKPRTNIQDIKDNPGKNKPLMKELDWHRRLTKR</sequence>
<proteinExistence type="predicted"/>
<accession>A0A067LQM6</accession>